<keyword evidence="3" id="KW-0812">Transmembrane</keyword>
<name>A0A517ZGS2_9PLAN</name>
<organism evidence="4 5">
    <name type="scientific">Symmachiella dynata</name>
    <dbReference type="NCBI Taxonomy" id="2527995"/>
    <lineage>
        <taxon>Bacteria</taxon>
        <taxon>Pseudomonadati</taxon>
        <taxon>Planctomycetota</taxon>
        <taxon>Planctomycetia</taxon>
        <taxon>Planctomycetales</taxon>
        <taxon>Planctomycetaceae</taxon>
        <taxon>Symmachiella</taxon>
    </lineage>
</organism>
<feature type="transmembrane region" description="Helical" evidence="3">
    <location>
        <begin position="34"/>
        <end position="54"/>
    </location>
</feature>
<dbReference type="Proteomes" id="UP000319383">
    <property type="component" value="Chromosome"/>
</dbReference>
<evidence type="ECO:0000313" key="4">
    <source>
        <dbReference type="EMBL" id="QDU41677.1"/>
    </source>
</evidence>
<protein>
    <submittedName>
        <fullName evidence="4">Uncharacterized protein</fullName>
    </submittedName>
</protein>
<sequence length="1089" mass="119941">MSTVSKPTHHLELPPSLNSQLDEFRRRVWTIKMIEAACVAVFAVVVAFLSVFVLDRLWDTPQALRLGVFFAALGGCLIVPWYLHRWIWSQRRPDQLARLLGKKMLLGDHLLGIIELVRSDSEQARSRTLCEAAIVQVAEDAQTKNFQTATPRTRHRLWSGLAIVAVAIAAGLSLFVPAAASNAWARLLTPWNNTPRYTFAAVEALPAELVIAHGEPHQLRIALQEDSKWQPLQGEIQVGRQQAIAAELKDGAYEFEIPPQIDDGPMNVRIGDSRQNLLIRPTLRPELTSVVANVRLPEYLEQDKPFERDVRGGSISMVKGSQATFSMTAGRNLLSASVNGQPVKSSGADITGIPVTADESRELVIEWRDEFGLAGKEPFNLMVKAHDDEAPTLSCENLPRKRVVLDSEQLTFQVKARDDFGVRRIGMEWQGLDETLVEKRAEGERILAAGGSELAALDITGTFSAQSQGIEPQPISLRIFVEDYFPGRERVYSPEYVMYVLNAEQHAIWLTDQLSRWHRQSLEVRDRELQLYGVNKELRELTPDDLDKPENRERIDRQAAAERANGRRLSSLTDSGTELIRQASRNPEFGVGHLEQWAEMLQILKDISDNRMPSVADLLKEASEAQKTASNQPANKAPTIGNVRDIKSGQPAPTKEDKDAKPTAVPGISDVESSQQLADKNKKPEEKQEPKDPSSPSLRLPVTTLMDSSGPSSGKKPPQKKKMDEAIAEQEDLLAEFDRIADELNNILANLEGSTLVKRLKAASREQYKIAGKIGDQIDGAFGVATSRINKPSREVFKGLSGREEQSSQNVSVIMDDMQAYFERRKMMKFKSTLEDMKEQDVVGNLRQLGDDLPKEHGLSIAQAEYWSDSLDRWAEDLVDPACAGQCPGCKSKGSLPPSIILAVLQVLEAEINLREDTRVAQQAKAALAEEKYEGEANKLANTQKGLKAKIEDVEKRIRALKDGEQLFGKEIALMQKVASVMQEAAEILASPNTDAPAIAAETEVIELLLASKRIKPGGGGGGGSNPGGGGGGDTQDAAIALIGSGVNEKEVREDHGAQQATGETGSGLPEEFRAGLDEYFNQLERPSR</sequence>
<proteinExistence type="predicted"/>
<evidence type="ECO:0000313" key="5">
    <source>
        <dbReference type="Proteomes" id="UP000319383"/>
    </source>
</evidence>
<feature type="compositionally biased region" description="Polar residues" evidence="2">
    <location>
        <begin position="625"/>
        <end position="634"/>
    </location>
</feature>
<keyword evidence="5" id="KW-1185">Reference proteome</keyword>
<dbReference type="EMBL" id="CP036276">
    <property type="protein sequence ID" value="QDU41677.1"/>
    <property type="molecule type" value="Genomic_DNA"/>
</dbReference>
<feature type="transmembrane region" description="Helical" evidence="3">
    <location>
        <begin position="157"/>
        <end position="180"/>
    </location>
</feature>
<keyword evidence="3" id="KW-0472">Membrane</keyword>
<evidence type="ECO:0000256" key="3">
    <source>
        <dbReference type="SAM" id="Phobius"/>
    </source>
</evidence>
<dbReference type="AlphaFoldDB" id="A0A517ZGS2"/>
<dbReference type="RefSeq" id="WP_145373690.1">
    <property type="nucleotide sequence ID" value="NZ_CP036276.1"/>
</dbReference>
<feature type="compositionally biased region" description="Basic and acidic residues" evidence="2">
    <location>
        <begin position="679"/>
        <end position="692"/>
    </location>
</feature>
<feature type="region of interest" description="Disordered" evidence="2">
    <location>
        <begin position="622"/>
        <end position="725"/>
    </location>
</feature>
<evidence type="ECO:0000256" key="1">
    <source>
        <dbReference type="SAM" id="Coils"/>
    </source>
</evidence>
<gene>
    <name evidence="4" type="ORF">Mal52_01300</name>
</gene>
<feature type="coiled-coil region" evidence="1">
    <location>
        <begin position="937"/>
        <end position="964"/>
    </location>
</feature>
<keyword evidence="3" id="KW-1133">Transmembrane helix</keyword>
<dbReference type="KEGG" id="sdyn:Mal52_01300"/>
<feature type="compositionally biased region" description="Basic and acidic residues" evidence="2">
    <location>
        <begin position="1048"/>
        <end position="1057"/>
    </location>
</feature>
<evidence type="ECO:0000256" key="2">
    <source>
        <dbReference type="SAM" id="MobiDB-lite"/>
    </source>
</evidence>
<feature type="compositionally biased region" description="Gly residues" evidence="2">
    <location>
        <begin position="1017"/>
        <end position="1034"/>
    </location>
</feature>
<reference evidence="4 5" key="1">
    <citation type="submission" date="2019-02" db="EMBL/GenBank/DDBJ databases">
        <title>Deep-cultivation of Planctomycetes and their phenomic and genomic characterization uncovers novel biology.</title>
        <authorList>
            <person name="Wiegand S."/>
            <person name="Jogler M."/>
            <person name="Boedeker C."/>
            <person name="Pinto D."/>
            <person name="Vollmers J."/>
            <person name="Rivas-Marin E."/>
            <person name="Kohn T."/>
            <person name="Peeters S.H."/>
            <person name="Heuer A."/>
            <person name="Rast P."/>
            <person name="Oberbeckmann S."/>
            <person name="Bunk B."/>
            <person name="Jeske O."/>
            <person name="Meyerdierks A."/>
            <person name="Storesund J.E."/>
            <person name="Kallscheuer N."/>
            <person name="Luecker S."/>
            <person name="Lage O.M."/>
            <person name="Pohl T."/>
            <person name="Merkel B.J."/>
            <person name="Hornburger P."/>
            <person name="Mueller R.-W."/>
            <person name="Bruemmer F."/>
            <person name="Labrenz M."/>
            <person name="Spormann A.M."/>
            <person name="Op den Camp H."/>
            <person name="Overmann J."/>
            <person name="Amann R."/>
            <person name="Jetten M.S.M."/>
            <person name="Mascher T."/>
            <person name="Medema M.H."/>
            <person name="Devos D.P."/>
            <person name="Kaster A.-K."/>
            <person name="Ovreas L."/>
            <person name="Rohde M."/>
            <person name="Galperin M.Y."/>
            <person name="Jogler C."/>
        </authorList>
    </citation>
    <scope>NUCLEOTIDE SEQUENCE [LARGE SCALE GENOMIC DNA]</scope>
    <source>
        <strain evidence="4 5">Mal52</strain>
    </source>
</reference>
<feature type="transmembrane region" description="Helical" evidence="3">
    <location>
        <begin position="66"/>
        <end position="83"/>
    </location>
</feature>
<feature type="region of interest" description="Disordered" evidence="2">
    <location>
        <begin position="1016"/>
        <end position="1071"/>
    </location>
</feature>
<accession>A0A517ZGS2</accession>
<keyword evidence="1" id="KW-0175">Coiled coil</keyword>